<keyword evidence="4" id="KW-1185">Reference proteome</keyword>
<dbReference type="PANTHER" id="PTHR46268">
    <property type="entry name" value="STRESS RESPONSE PROTEIN NHAX"/>
    <property type="match status" value="1"/>
</dbReference>
<organism evidence="3 4">
    <name type="scientific">Azospirillum doebereinerae</name>
    <dbReference type="NCBI Taxonomy" id="92933"/>
    <lineage>
        <taxon>Bacteria</taxon>
        <taxon>Pseudomonadati</taxon>
        <taxon>Pseudomonadota</taxon>
        <taxon>Alphaproteobacteria</taxon>
        <taxon>Rhodospirillales</taxon>
        <taxon>Azospirillaceae</taxon>
        <taxon>Azospirillum</taxon>
    </lineage>
</organism>
<accession>A0A3S1CFX8</accession>
<dbReference type="InterPro" id="IPR006016">
    <property type="entry name" value="UspA"/>
</dbReference>
<name>A0A3S1CFX8_9PROT</name>
<dbReference type="EMBL" id="RZIJ01000014">
    <property type="protein sequence ID" value="RUQ68458.1"/>
    <property type="molecule type" value="Genomic_DNA"/>
</dbReference>
<dbReference type="Proteomes" id="UP000280346">
    <property type="component" value="Unassembled WGS sequence"/>
</dbReference>
<evidence type="ECO:0000313" key="3">
    <source>
        <dbReference type="EMBL" id="RUQ68458.1"/>
    </source>
</evidence>
<dbReference type="PRINTS" id="PR01438">
    <property type="entry name" value="UNVRSLSTRESS"/>
</dbReference>
<gene>
    <name evidence="3" type="ORF">EJ913_17670</name>
</gene>
<dbReference type="AlphaFoldDB" id="A0A3S1CFX8"/>
<dbReference type="PANTHER" id="PTHR46268:SF15">
    <property type="entry name" value="UNIVERSAL STRESS PROTEIN HP_0031"/>
    <property type="match status" value="1"/>
</dbReference>
<proteinExistence type="inferred from homology"/>
<dbReference type="Gene3D" id="3.40.50.12370">
    <property type="match status" value="1"/>
</dbReference>
<dbReference type="SUPFAM" id="SSF52402">
    <property type="entry name" value="Adenine nucleotide alpha hydrolases-like"/>
    <property type="match status" value="2"/>
</dbReference>
<evidence type="ECO:0000313" key="4">
    <source>
        <dbReference type="Proteomes" id="UP000280346"/>
    </source>
</evidence>
<reference evidence="3 4" key="1">
    <citation type="submission" date="2018-12" db="EMBL/GenBank/DDBJ databases">
        <authorList>
            <person name="Yang Y."/>
        </authorList>
    </citation>
    <scope>NUCLEOTIDE SEQUENCE [LARGE SCALE GENOMIC DNA]</scope>
    <source>
        <strain evidence="3 4">GSF71</strain>
    </source>
</reference>
<dbReference type="CDD" id="cd00293">
    <property type="entry name" value="USP-like"/>
    <property type="match status" value="1"/>
</dbReference>
<evidence type="ECO:0000259" key="2">
    <source>
        <dbReference type="Pfam" id="PF00582"/>
    </source>
</evidence>
<comment type="similarity">
    <text evidence="1">Belongs to the universal stress protein A family.</text>
</comment>
<protein>
    <submittedName>
        <fullName evidence="3">Universal stress protein</fullName>
    </submittedName>
</protein>
<comment type="caution">
    <text evidence="3">The sequence shown here is derived from an EMBL/GenBank/DDBJ whole genome shotgun (WGS) entry which is preliminary data.</text>
</comment>
<dbReference type="OrthoDB" id="9804721at2"/>
<feature type="domain" description="UspA" evidence="2">
    <location>
        <begin position="155"/>
        <end position="276"/>
    </location>
</feature>
<dbReference type="RefSeq" id="WP_127000239.1">
    <property type="nucleotide sequence ID" value="NZ_CP173194.1"/>
</dbReference>
<dbReference type="Pfam" id="PF00582">
    <property type="entry name" value="Usp"/>
    <property type="match status" value="1"/>
</dbReference>
<sequence length="278" mass="29664">MSGHKDILVFLEGHDAVQRLAFAAVQAARWKAHLTAVFIAAPMQATLDIGFAVGEAAIRSAFEHHRGLAETAERNARAAFDALVAEHGLEAEWRYSHDEPLERILSHARHCGLAMIGFPGREGNGPASLCEDIVLASGRPTVLVPPGWPAEVSGRRILVGWNGSRESARALSDAMPLLEAADAVKLVLVAEERTAALLAGEEPGADIVRHLARCGVKASAEHVEKGNPGDVLLARAKEFDADLLVMGAYGHSRITELVFGGATRSILMKAALPVFLSR</sequence>
<dbReference type="InterPro" id="IPR006015">
    <property type="entry name" value="Universal_stress_UspA"/>
</dbReference>
<evidence type="ECO:0000256" key="1">
    <source>
        <dbReference type="ARBA" id="ARBA00008791"/>
    </source>
</evidence>